<evidence type="ECO:0000313" key="1">
    <source>
        <dbReference type="EMBL" id="CAD5126327.1"/>
    </source>
</evidence>
<comment type="caution">
    <text evidence="1">The sequence shown here is derived from an EMBL/GenBank/DDBJ whole genome shotgun (WGS) entry which is preliminary data.</text>
</comment>
<protein>
    <submittedName>
        <fullName evidence="1">DgyrCDS14477</fullName>
    </submittedName>
</protein>
<dbReference type="AlphaFoldDB" id="A0A7I8WDS1"/>
<name>A0A7I8WDS1_9ANNE</name>
<sequence length="207" mass="23027">MIGSCFPCPEGCDLCKKRSNSDICLKCSKGYGEKLSSTLAGTPSTVSITQAPMYNLCALCVSIQNCQAKIVLRRCDKKEFEAKQIVSDNEMIDSLITSDEIADESHPQEDLEDHKIGTYFYTDIPIEKDITVVSQREGSIIEEIAANVQSNEDTNMNIDESSFEDVEESILLTDGSFEIFENGSQKGKHLLLHNGFSYTVKQTRKCN</sequence>
<evidence type="ECO:0000313" key="2">
    <source>
        <dbReference type="Proteomes" id="UP000549394"/>
    </source>
</evidence>
<accession>A0A7I8WDS1</accession>
<gene>
    <name evidence="1" type="ORF">DGYR_LOCUS13575</name>
</gene>
<proteinExistence type="predicted"/>
<dbReference type="Proteomes" id="UP000549394">
    <property type="component" value="Unassembled WGS sequence"/>
</dbReference>
<dbReference type="EMBL" id="CAJFCJ010000042">
    <property type="protein sequence ID" value="CAD5126327.1"/>
    <property type="molecule type" value="Genomic_DNA"/>
</dbReference>
<reference evidence="1 2" key="1">
    <citation type="submission" date="2020-08" db="EMBL/GenBank/DDBJ databases">
        <authorList>
            <person name="Hejnol A."/>
        </authorList>
    </citation>
    <scope>NUCLEOTIDE SEQUENCE [LARGE SCALE GENOMIC DNA]</scope>
</reference>
<organism evidence="1 2">
    <name type="scientific">Dimorphilus gyrociliatus</name>
    <dbReference type="NCBI Taxonomy" id="2664684"/>
    <lineage>
        <taxon>Eukaryota</taxon>
        <taxon>Metazoa</taxon>
        <taxon>Spiralia</taxon>
        <taxon>Lophotrochozoa</taxon>
        <taxon>Annelida</taxon>
        <taxon>Polychaeta</taxon>
        <taxon>Polychaeta incertae sedis</taxon>
        <taxon>Dinophilidae</taxon>
        <taxon>Dimorphilus</taxon>
    </lineage>
</organism>
<keyword evidence="2" id="KW-1185">Reference proteome</keyword>